<feature type="domain" description="VOC" evidence="1">
    <location>
        <begin position="16"/>
        <end position="131"/>
    </location>
</feature>
<dbReference type="CDD" id="cd06587">
    <property type="entry name" value="VOC"/>
    <property type="match status" value="1"/>
</dbReference>
<protein>
    <submittedName>
        <fullName evidence="2">VOC family protein</fullName>
    </submittedName>
</protein>
<dbReference type="InterPro" id="IPR037523">
    <property type="entry name" value="VOC_core"/>
</dbReference>
<dbReference type="InterPro" id="IPR041581">
    <property type="entry name" value="Glyoxalase_6"/>
</dbReference>
<evidence type="ECO:0000259" key="1">
    <source>
        <dbReference type="PROSITE" id="PS51819"/>
    </source>
</evidence>
<reference evidence="2 3" key="1">
    <citation type="submission" date="2020-04" db="EMBL/GenBank/DDBJ databases">
        <title>MicrobeNet Type strains.</title>
        <authorList>
            <person name="Nicholson A.C."/>
        </authorList>
    </citation>
    <scope>NUCLEOTIDE SEQUENCE [LARGE SCALE GENOMIC DNA]</scope>
    <source>
        <strain evidence="2 3">DSM 40738</strain>
    </source>
</reference>
<dbReference type="EMBL" id="JAAXOU010000039">
    <property type="protein sequence ID" value="NKY13800.1"/>
    <property type="molecule type" value="Genomic_DNA"/>
</dbReference>
<comment type="caution">
    <text evidence="2">The sequence shown here is derived from an EMBL/GenBank/DDBJ whole genome shotgun (WGS) entry which is preliminary data.</text>
</comment>
<dbReference type="PROSITE" id="PS51819">
    <property type="entry name" value="VOC"/>
    <property type="match status" value="1"/>
</dbReference>
<dbReference type="PANTHER" id="PTHR35908">
    <property type="entry name" value="HYPOTHETICAL FUSION PROTEIN"/>
    <property type="match status" value="1"/>
</dbReference>
<evidence type="ECO:0000313" key="3">
    <source>
        <dbReference type="Proteomes" id="UP000570003"/>
    </source>
</evidence>
<proteinExistence type="predicted"/>
<organism evidence="2 3">
    <name type="scientific">Streptomyces somaliensis (strain ATCC 33201 / DSM 40738 / JCM 12659 / KCTC 9044 / NCTC 11332 / NRRL B-12077 / IP 733)</name>
    <dbReference type="NCBI Taxonomy" id="1134445"/>
    <lineage>
        <taxon>Bacteria</taxon>
        <taxon>Bacillati</taxon>
        <taxon>Actinomycetota</taxon>
        <taxon>Actinomycetes</taxon>
        <taxon>Kitasatosporales</taxon>
        <taxon>Streptomycetaceae</taxon>
        <taxon>Streptomyces</taxon>
    </lineage>
</organism>
<evidence type="ECO:0000313" key="2">
    <source>
        <dbReference type="EMBL" id="NKY13800.1"/>
    </source>
</evidence>
<keyword evidence="3" id="KW-1185">Reference proteome</keyword>
<dbReference type="RefSeq" id="WP_168438040.1">
    <property type="nucleotide sequence ID" value="NZ_JAAXOU010000039.1"/>
</dbReference>
<dbReference type="Pfam" id="PF18029">
    <property type="entry name" value="Glyoxalase_6"/>
    <property type="match status" value="1"/>
</dbReference>
<dbReference type="AlphaFoldDB" id="A0AA44DCE1"/>
<gene>
    <name evidence="2" type="ORF">HGA06_06365</name>
</gene>
<name>A0AA44DCE1_STRE0</name>
<dbReference type="InterPro" id="IPR029068">
    <property type="entry name" value="Glyas_Bleomycin-R_OHBP_Dase"/>
</dbReference>
<dbReference type="Proteomes" id="UP000570003">
    <property type="component" value="Unassembled WGS sequence"/>
</dbReference>
<dbReference type="PANTHER" id="PTHR35908:SF1">
    <property type="entry name" value="CONSERVED PROTEIN"/>
    <property type="match status" value="1"/>
</dbReference>
<dbReference type="Gene3D" id="3.10.180.10">
    <property type="entry name" value="2,3-Dihydroxybiphenyl 1,2-Dioxygenase, domain 1"/>
    <property type="match status" value="1"/>
</dbReference>
<accession>A0AA44DCE1</accession>
<dbReference type="SUPFAM" id="SSF54593">
    <property type="entry name" value="Glyoxalase/Bleomycin resistance protein/Dihydroxybiphenyl dioxygenase"/>
    <property type="match status" value="1"/>
</dbReference>
<sequence>MSTEPASTPASAPAIRLLSVDFDCPDPIELARFYGEALDLPVVYSSDDFVLLGRGGSPGLGFIRVADYRRPTWPDPSQGKQAHMELGVDDLEAAHARMLALGATEPAVQPHPEERRVLLDPAGHPFCLSTGS</sequence>